<evidence type="ECO:0000313" key="2">
    <source>
        <dbReference type="EMBL" id="ABJ83072.1"/>
    </source>
</evidence>
<protein>
    <recommendedName>
        <fullName evidence="3">Exo-alpha-sialidase</fullName>
    </recommendedName>
</protein>
<sequence precursor="true">MTRAKSLLAGAVVLLAAVSGGVPASGQQAAIDLPVDLTTAFKGEEYLLIGNAVRGAGEPVIAVNPKNPNNIIVGAMANLHYVEGAPLGTGTQRISVEARVKYRNTPGSSITVFAISNDRGRTWRFVEDPFRETFKMNGTADAYVGVGKDGTLFAGAMNFFPLNATPEMLELEKEPDPGLLFGAIDLMWSRDEGKTWSTPVHVMGQATKDEEYAPGVKPVHRGKTPYDRPYLETDLSTGTIYIPGNGNGGDPAHRETFLRASRDLGKTWGPVYTYDTPDYPQGGSASKPRAAHGVLGIAYVASTVPASGAGKCPCVVFGASRDEGKTFERHILQYEYPVARGFGGMGTPQTAADPSHPGRFAVMTGTAGNTELQVYQTDDYGKTWKGPIKAGSTPGATISKPDLAYSARGELALMWLAVNPDQTYTAWSAVSHDGGGKFSPSMQISHGPSPARASIKNRGNNWDGDDLSTLTVDNDYVHIVWADGRAGFLGVWYARVPLSSY</sequence>
<dbReference type="CDD" id="cd15482">
    <property type="entry name" value="Sialidase_non-viral"/>
    <property type="match status" value="1"/>
</dbReference>
<dbReference type="KEGG" id="sus:Acid_2082"/>
<feature type="chain" id="PRO_5004163702" description="Exo-alpha-sialidase" evidence="1">
    <location>
        <begin position="25"/>
        <end position="501"/>
    </location>
</feature>
<dbReference type="STRING" id="234267.Acid_2082"/>
<dbReference type="Gene3D" id="2.120.10.10">
    <property type="match status" value="2"/>
</dbReference>
<keyword evidence="1" id="KW-0732">Signal</keyword>
<name>Q026J7_SOLUE</name>
<dbReference type="SUPFAM" id="SSF50939">
    <property type="entry name" value="Sialidases"/>
    <property type="match status" value="1"/>
</dbReference>
<dbReference type="InterPro" id="IPR036278">
    <property type="entry name" value="Sialidase_sf"/>
</dbReference>
<dbReference type="HOGENOM" id="CLU_487166_0_0_0"/>
<organism evidence="2">
    <name type="scientific">Solibacter usitatus (strain Ellin6076)</name>
    <dbReference type="NCBI Taxonomy" id="234267"/>
    <lineage>
        <taxon>Bacteria</taxon>
        <taxon>Pseudomonadati</taxon>
        <taxon>Acidobacteriota</taxon>
        <taxon>Terriglobia</taxon>
        <taxon>Bryobacterales</taxon>
        <taxon>Solibacteraceae</taxon>
        <taxon>Candidatus Solibacter</taxon>
    </lineage>
</organism>
<proteinExistence type="predicted"/>
<dbReference type="EMBL" id="CP000473">
    <property type="protein sequence ID" value="ABJ83072.1"/>
    <property type="molecule type" value="Genomic_DNA"/>
</dbReference>
<dbReference type="OrthoDB" id="9811934at2"/>
<feature type="signal peptide" evidence="1">
    <location>
        <begin position="1"/>
        <end position="24"/>
    </location>
</feature>
<dbReference type="InParanoid" id="Q026J7"/>
<evidence type="ECO:0000256" key="1">
    <source>
        <dbReference type="SAM" id="SignalP"/>
    </source>
</evidence>
<dbReference type="eggNOG" id="COG4409">
    <property type="taxonomic scope" value="Bacteria"/>
</dbReference>
<gene>
    <name evidence="2" type="ordered locus">Acid_2082</name>
</gene>
<accession>Q026J7</accession>
<reference evidence="2" key="1">
    <citation type="submission" date="2006-10" db="EMBL/GenBank/DDBJ databases">
        <title>Complete sequence of Solibacter usitatus Ellin6076.</title>
        <authorList>
            <consortium name="US DOE Joint Genome Institute"/>
            <person name="Copeland A."/>
            <person name="Lucas S."/>
            <person name="Lapidus A."/>
            <person name="Barry K."/>
            <person name="Detter J.C."/>
            <person name="Glavina del Rio T."/>
            <person name="Hammon N."/>
            <person name="Israni S."/>
            <person name="Dalin E."/>
            <person name="Tice H."/>
            <person name="Pitluck S."/>
            <person name="Thompson L.S."/>
            <person name="Brettin T."/>
            <person name="Bruce D."/>
            <person name="Han C."/>
            <person name="Tapia R."/>
            <person name="Gilna P."/>
            <person name="Schmutz J."/>
            <person name="Larimer F."/>
            <person name="Land M."/>
            <person name="Hauser L."/>
            <person name="Kyrpides N."/>
            <person name="Mikhailova N."/>
            <person name="Janssen P.H."/>
            <person name="Kuske C.R."/>
            <person name="Richardson P."/>
        </authorList>
    </citation>
    <scope>NUCLEOTIDE SEQUENCE</scope>
    <source>
        <strain evidence="2">Ellin6076</strain>
    </source>
</reference>
<evidence type="ECO:0008006" key="3">
    <source>
        <dbReference type="Google" id="ProtNLM"/>
    </source>
</evidence>
<dbReference type="AlphaFoldDB" id="Q026J7"/>